<feature type="transmembrane region" description="Helical" evidence="1">
    <location>
        <begin position="27"/>
        <end position="49"/>
    </location>
</feature>
<dbReference type="Gene3D" id="1.10.1760.20">
    <property type="match status" value="1"/>
</dbReference>
<evidence type="ECO:0000313" key="2">
    <source>
        <dbReference type="EMBL" id="TYT60538.1"/>
    </source>
</evidence>
<reference evidence="2 3" key="1">
    <citation type="submission" date="2019-08" db="EMBL/GenBank/DDBJ databases">
        <title>Archaea genome.</title>
        <authorList>
            <person name="Kajale S."/>
            <person name="Shouche Y."/>
            <person name="Deshpande N."/>
            <person name="Sharma A."/>
        </authorList>
    </citation>
    <scope>NUCLEOTIDE SEQUENCE [LARGE SCALE GENOMIC DNA]</scope>
    <source>
        <strain evidence="2 3">ESP3B_9</strain>
    </source>
</reference>
<accession>A0A5D5AFF4</accession>
<feature type="transmembrane region" description="Helical" evidence="1">
    <location>
        <begin position="122"/>
        <end position="150"/>
    </location>
</feature>
<dbReference type="Proteomes" id="UP000324104">
    <property type="component" value="Unassembled WGS sequence"/>
</dbReference>
<comment type="caution">
    <text evidence="2">The sequence shown here is derived from an EMBL/GenBank/DDBJ whole genome shotgun (WGS) entry which is preliminary data.</text>
</comment>
<feature type="transmembrane region" description="Helical" evidence="1">
    <location>
        <begin position="61"/>
        <end position="85"/>
    </location>
</feature>
<evidence type="ECO:0000313" key="3">
    <source>
        <dbReference type="Proteomes" id="UP000324104"/>
    </source>
</evidence>
<proteinExistence type="predicted"/>
<sequence length="214" mass="22657">MATREQEFEDRKQSSFIKRAQSDFTTVAWVLIPVAVGINVIGGTLTNVLRIPLYLDMIGTILLAVLAGPYVAVVGGLLTNVVLSFTASPTLLPFGLVQAAVALAVGYLAVRGWFRIREGKGYLKLVGVAVVVVLVSVIVSSPIVVLVFGGVTGGPTSVVTGVFLATGQELITSVVATQFLVEPVDKIASVFIAYFIAKSVPERYRPSFGQKSIS</sequence>
<feature type="transmembrane region" description="Helical" evidence="1">
    <location>
        <begin position="91"/>
        <end position="110"/>
    </location>
</feature>
<keyword evidence="1" id="KW-1133">Transmembrane helix</keyword>
<evidence type="ECO:0000256" key="1">
    <source>
        <dbReference type="SAM" id="Phobius"/>
    </source>
</evidence>
<gene>
    <name evidence="2" type="ORF">FYC77_18385</name>
</gene>
<dbReference type="RefSeq" id="WP_149082958.1">
    <property type="nucleotide sequence ID" value="NZ_VTAW01000038.1"/>
</dbReference>
<protein>
    <submittedName>
        <fullName evidence="2">ECF transporter S component</fullName>
    </submittedName>
</protein>
<name>A0A5D5AFF4_9EURY</name>
<keyword evidence="1" id="KW-0472">Membrane</keyword>
<dbReference type="EMBL" id="VTAW01000038">
    <property type="protein sequence ID" value="TYT60538.1"/>
    <property type="molecule type" value="Genomic_DNA"/>
</dbReference>
<dbReference type="AlphaFoldDB" id="A0A5D5AFF4"/>
<organism evidence="2 3">
    <name type="scientific">Natrialba swarupiae</name>
    <dbReference type="NCBI Taxonomy" id="2448032"/>
    <lineage>
        <taxon>Archaea</taxon>
        <taxon>Methanobacteriati</taxon>
        <taxon>Methanobacteriota</taxon>
        <taxon>Stenosarchaea group</taxon>
        <taxon>Halobacteria</taxon>
        <taxon>Halobacteriales</taxon>
        <taxon>Natrialbaceae</taxon>
        <taxon>Natrialba</taxon>
    </lineage>
</organism>
<keyword evidence="3" id="KW-1185">Reference proteome</keyword>
<keyword evidence="1" id="KW-0812">Transmembrane</keyword>